<comment type="caution">
    <text evidence="5">The sequence shown here is derived from an EMBL/GenBank/DDBJ whole genome shotgun (WGS) entry which is preliminary data.</text>
</comment>
<dbReference type="Pfam" id="PF07631">
    <property type="entry name" value="PSD4"/>
    <property type="match status" value="1"/>
</dbReference>
<protein>
    <submittedName>
        <fullName evidence="5">Cellulose-binding protein domain protein</fullName>
    </submittedName>
</protein>
<dbReference type="Pfam" id="PF07627">
    <property type="entry name" value="PSCyt3"/>
    <property type="match status" value="1"/>
</dbReference>
<feature type="domain" description="DUF1585" evidence="1">
    <location>
        <begin position="469"/>
        <end position="542"/>
    </location>
</feature>
<dbReference type="eggNOG" id="COG5297">
    <property type="taxonomic scope" value="Bacteria"/>
</dbReference>
<dbReference type="Proteomes" id="UP000029640">
    <property type="component" value="Unassembled WGS sequence"/>
</dbReference>
<feature type="domain" description="DUF1595" evidence="4">
    <location>
        <begin position="139"/>
        <end position="198"/>
    </location>
</feature>
<dbReference type="EMBL" id="AUVB01000013">
    <property type="protein sequence ID" value="KGE05006.1"/>
    <property type="molecule type" value="Genomic_DNA"/>
</dbReference>
<dbReference type="InterPro" id="IPR013043">
    <property type="entry name" value="DUF1595"/>
</dbReference>
<dbReference type="InterPro" id="IPR013042">
    <property type="entry name" value="DUF1592"/>
</dbReference>
<feature type="domain" description="DUF1592" evidence="3">
    <location>
        <begin position="214"/>
        <end position="342"/>
    </location>
</feature>
<dbReference type="PATRIC" id="fig|1265313.6.peg.476"/>
<organism evidence="5 6">
    <name type="scientific">Pseudohaliea rubra DSM 19751</name>
    <dbReference type="NCBI Taxonomy" id="1265313"/>
    <lineage>
        <taxon>Bacteria</taxon>
        <taxon>Pseudomonadati</taxon>
        <taxon>Pseudomonadota</taxon>
        <taxon>Gammaproteobacteria</taxon>
        <taxon>Cellvibrionales</taxon>
        <taxon>Halieaceae</taxon>
        <taxon>Pseudohaliea</taxon>
    </lineage>
</organism>
<dbReference type="AlphaFoldDB" id="A0A095XZ28"/>
<dbReference type="HOGENOM" id="CLU_007458_1_0_6"/>
<gene>
    <name evidence="5" type="ORF">HRUBRA_00479</name>
</gene>
<dbReference type="InterPro" id="IPR011478">
    <property type="entry name" value="DUF1585"/>
</dbReference>
<reference evidence="5 6" key="1">
    <citation type="journal article" date="2014" name="Genome Announc.">
        <title>Genome Sequence of Gammaproteobacterial Pseudohaliea rubra Type Strain DSM 19751, Isolated from Coastal Seawater of the Mediterranean Sea.</title>
        <authorList>
            <person name="Spring S."/>
            <person name="Fiebig A."/>
            <person name="Riedel T."/>
            <person name="Goker M."/>
            <person name="Klenk H.P."/>
        </authorList>
    </citation>
    <scope>NUCLEOTIDE SEQUENCE [LARGE SCALE GENOMIC DNA]</scope>
    <source>
        <strain evidence="5 6">DSM 19751</strain>
    </source>
</reference>
<dbReference type="STRING" id="1265313.HRUBRA_00479"/>
<evidence type="ECO:0000259" key="4">
    <source>
        <dbReference type="Pfam" id="PF07637"/>
    </source>
</evidence>
<evidence type="ECO:0000313" key="5">
    <source>
        <dbReference type="EMBL" id="KGE05006.1"/>
    </source>
</evidence>
<proteinExistence type="predicted"/>
<dbReference type="Pfam" id="PF07637">
    <property type="entry name" value="PSD5"/>
    <property type="match status" value="1"/>
</dbReference>
<evidence type="ECO:0000259" key="3">
    <source>
        <dbReference type="Pfam" id="PF07631"/>
    </source>
</evidence>
<dbReference type="OrthoDB" id="188778at2"/>
<evidence type="ECO:0000313" key="6">
    <source>
        <dbReference type="Proteomes" id="UP000029640"/>
    </source>
</evidence>
<evidence type="ECO:0000259" key="2">
    <source>
        <dbReference type="Pfam" id="PF07627"/>
    </source>
</evidence>
<evidence type="ECO:0000259" key="1">
    <source>
        <dbReference type="Pfam" id="PF07624"/>
    </source>
</evidence>
<dbReference type="PROSITE" id="PS51257">
    <property type="entry name" value="PROKAR_LIPOPROTEIN"/>
    <property type="match status" value="1"/>
</dbReference>
<feature type="domain" description="DUF1588" evidence="2">
    <location>
        <begin position="359"/>
        <end position="457"/>
    </location>
</feature>
<keyword evidence="6" id="KW-1185">Reference proteome</keyword>
<accession>A0A095XZ28</accession>
<name>A0A095XZ28_9GAMM</name>
<sequence length="580" mass="62346">MALALRAGQHSHRAGAQLKSALVLFTALLVGCNGGSESPVPEDPSAQRARLLTADQYRNSIAAVFGDDIADSVLSPMPPLSRTAGLRANGAAEVGLTSDQLSQIQRSAAAVAAKVVDPAHRDFLLPCRPADANAADAVCAERFLREAGRLLQRRPLADERLAALVDGAGRAAAQTDDFYTGLALALEAVLISPEFLFIADRSEPDPERPGARRLDGYALASRLSFFLWNGPPDDALLAAAASGELHSEEGLRLAVERMLASSRLEAGTRAFFDDMLAFDAFDSLAKDPMVYPRVTGATLAQAREQTLRTIVDHVLVRDLDYRDLFTTRRTFLSPALAVVYGLPVEPGWTPHEFSEDSPRIGLLTQVSYLAAHSHAVRSSPTQRGKALREEFLCQVVPDPPPNVDFSTLEENEHAKTARERLDAHNSNPACAGCHLVTDPMGLALEHFDGAGQYRATENGAEIDTAGELDGALYDGVEGLARALRNHPKLPGCLVNRVYAWGTGGPASPVHDRNTLAWLEDRFAAEGYRLRGLFEALATSPAFRTVRPAEEAVKLDHGPGPTAPARISEAQLALRDTGVTR</sequence>
<dbReference type="Pfam" id="PF07624">
    <property type="entry name" value="PSD2"/>
    <property type="match status" value="1"/>
</dbReference>
<dbReference type="InterPro" id="IPR013039">
    <property type="entry name" value="DUF1588"/>
</dbReference>